<accession>A0ABU7LPW8</accession>
<protein>
    <submittedName>
        <fullName evidence="2">Tetratricopeptide repeat protein</fullName>
    </submittedName>
</protein>
<feature type="signal peptide" evidence="1">
    <location>
        <begin position="1"/>
        <end position="18"/>
    </location>
</feature>
<dbReference type="EMBL" id="JAZDRP010000002">
    <property type="protein sequence ID" value="MEE2525389.1"/>
    <property type="molecule type" value="Genomic_DNA"/>
</dbReference>
<comment type="caution">
    <text evidence="2">The sequence shown here is derived from an EMBL/GenBank/DDBJ whole genome shotgun (WGS) entry which is preliminary data.</text>
</comment>
<keyword evidence="3" id="KW-1185">Reference proteome</keyword>
<evidence type="ECO:0000313" key="3">
    <source>
        <dbReference type="Proteomes" id="UP001354971"/>
    </source>
</evidence>
<dbReference type="InterPro" id="IPR011990">
    <property type="entry name" value="TPR-like_helical_dom_sf"/>
</dbReference>
<reference evidence="2 3" key="1">
    <citation type="submission" date="2024-01" db="EMBL/GenBank/DDBJ databases">
        <title>Hyphobacterium bacterium isolated from marine sediment.</title>
        <authorList>
            <person name="Zhao S."/>
        </authorList>
    </citation>
    <scope>NUCLEOTIDE SEQUENCE [LARGE SCALE GENOMIC DNA]</scope>
    <source>
        <strain evidence="3">HN65</strain>
    </source>
</reference>
<proteinExistence type="predicted"/>
<organism evidence="2 3">
    <name type="scientific">Hyphobacterium lacteum</name>
    <dbReference type="NCBI Taxonomy" id="3116575"/>
    <lineage>
        <taxon>Bacteria</taxon>
        <taxon>Pseudomonadati</taxon>
        <taxon>Pseudomonadota</taxon>
        <taxon>Alphaproteobacteria</taxon>
        <taxon>Maricaulales</taxon>
        <taxon>Maricaulaceae</taxon>
        <taxon>Hyphobacterium</taxon>
    </lineage>
</organism>
<feature type="chain" id="PRO_5046591332" evidence="1">
    <location>
        <begin position="19"/>
        <end position="283"/>
    </location>
</feature>
<sequence length="283" mass="29853">MRRFTIFLPVFLAGTASAAADLVDVRELGNGHEPDIFIGFDVGPEILASRVDGRVIELDVMAAIDHPRRIEPARSRWISSIETLAIEGHQTIRLELVEGADAVEVVRTETGLRLSWAPVAAEGDWPAMPENPVVEDDMPAMASGDTVVPAEAEIADSADADTPVLTQSGAAAHEDAVQESGASADECVTAAAALEVDSWDIDALTVSASCRIAAGDTDDAIVMLERVIAFEPGRFEAVIALAEANEAVGNVENARLLYEQAAMVAATDGQAVAARARARQLTN</sequence>
<dbReference type="Pfam" id="PF14559">
    <property type="entry name" value="TPR_19"/>
    <property type="match status" value="1"/>
</dbReference>
<gene>
    <name evidence="2" type="ORF">V0U79_03350</name>
</gene>
<evidence type="ECO:0000256" key="1">
    <source>
        <dbReference type="SAM" id="SignalP"/>
    </source>
</evidence>
<dbReference type="Proteomes" id="UP001354971">
    <property type="component" value="Unassembled WGS sequence"/>
</dbReference>
<keyword evidence="1" id="KW-0732">Signal</keyword>
<dbReference type="RefSeq" id="WP_330198052.1">
    <property type="nucleotide sequence ID" value="NZ_JAZDRP010000002.1"/>
</dbReference>
<dbReference type="SUPFAM" id="SSF48452">
    <property type="entry name" value="TPR-like"/>
    <property type="match status" value="1"/>
</dbReference>
<evidence type="ECO:0000313" key="2">
    <source>
        <dbReference type="EMBL" id="MEE2525389.1"/>
    </source>
</evidence>
<dbReference type="Gene3D" id="1.25.40.10">
    <property type="entry name" value="Tetratricopeptide repeat domain"/>
    <property type="match status" value="1"/>
</dbReference>
<name>A0ABU7LPW8_9PROT</name>